<dbReference type="CDD" id="cd06503">
    <property type="entry name" value="ATP-synt_Fo_b"/>
    <property type="match status" value="1"/>
</dbReference>
<dbReference type="NCBIfam" id="NF004412">
    <property type="entry name" value="PRK05759.1-3"/>
    <property type="match status" value="1"/>
</dbReference>
<feature type="transmembrane region" description="Helical" evidence="14">
    <location>
        <begin position="20"/>
        <end position="43"/>
    </location>
</feature>
<keyword evidence="10 14" id="KW-0472">Membrane</keyword>
<dbReference type="Pfam" id="PF00430">
    <property type="entry name" value="ATP-synt_B"/>
    <property type="match status" value="1"/>
</dbReference>
<evidence type="ECO:0000256" key="3">
    <source>
        <dbReference type="ARBA" id="ARBA00022448"/>
    </source>
</evidence>
<comment type="function">
    <text evidence="14">Component of the F(0) channel, it forms part of the peripheral stalk, linking F(1) to F(0).</text>
</comment>
<reference evidence="17 18" key="1">
    <citation type="submission" date="2024-09" db="EMBL/GenBank/DDBJ databases">
        <authorList>
            <person name="Sun Q."/>
            <person name="Mori K."/>
        </authorList>
    </citation>
    <scope>NUCLEOTIDE SEQUENCE [LARGE SCALE GENOMIC DNA]</scope>
    <source>
        <strain evidence="17 18">NCAIM B.02604</strain>
    </source>
</reference>
<dbReference type="InterPro" id="IPR028987">
    <property type="entry name" value="ATP_synth_B-like_membr_sf"/>
</dbReference>
<comment type="function">
    <text evidence="12 14">F(1)F(0) ATP synthase produces ATP from ADP in the presence of a proton or sodium gradient. F-type ATPases consist of two structural domains, F(1) containing the extramembraneous catalytic core and F(0) containing the membrane proton channel, linked together by a central stalk and a peripheral stalk. During catalysis, ATP synthesis in the catalytic domain of F(1) is coupled via a rotary mechanism of the central stalk subunits to proton translocation.</text>
</comment>
<evidence type="ECO:0000256" key="5">
    <source>
        <dbReference type="ARBA" id="ARBA00022547"/>
    </source>
</evidence>
<keyword evidence="9 14" id="KW-0406">Ion transport</keyword>
<keyword evidence="5 14" id="KW-0138">CF(0)</keyword>
<evidence type="ECO:0000313" key="17">
    <source>
        <dbReference type="EMBL" id="MFC0582587.1"/>
    </source>
</evidence>
<evidence type="ECO:0000256" key="8">
    <source>
        <dbReference type="ARBA" id="ARBA00022989"/>
    </source>
</evidence>
<dbReference type="RefSeq" id="WP_377459858.1">
    <property type="nucleotide sequence ID" value="NZ_JBHLUB010000031.1"/>
</dbReference>
<evidence type="ECO:0000256" key="13">
    <source>
        <dbReference type="ARBA" id="ARBA00025830"/>
    </source>
</evidence>
<sequence>MIRADLLLAAAEGAHPLIPNWWEVLVTAVGFAVLMIIVVKVIVPAFEKAYQERVDAIEGGLERAEKAQAEANAMMADYQQQLSDARVEANRIREEARAEGAQILAEMKAKAAEESARITEHANTQIAAERHAAINSLRGEVGTLATELASRIVGEALNDDARSQRVVDRFLADLEAEQNSSAGAAN</sequence>
<dbReference type="PANTHER" id="PTHR33445">
    <property type="entry name" value="ATP SYNTHASE SUBUNIT B', CHLOROPLASTIC"/>
    <property type="match status" value="1"/>
</dbReference>
<comment type="caution">
    <text evidence="17">The sequence shown here is derived from an EMBL/GenBank/DDBJ whole genome shotgun (WGS) entry which is preliminary data.</text>
</comment>
<evidence type="ECO:0000256" key="16">
    <source>
        <dbReference type="SAM" id="Coils"/>
    </source>
</evidence>
<comment type="subcellular location">
    <subcellularLocation>
        <location evidence="1 14">Cell membrane</location>
        <topology evidence="1 14">Single-pass membrane protein</topology>
    </subcellularLocation>
</comment>
<evidence type="ECO:0000256" key="9">
    <source>
        <dbReference type="ARBA" id="ARBA00023065"/>
    </source>
</evidence>
<evidence type="ECO:0000256" key="1">
    <source>
        <dbReference type="ARBA" id="ARBA00004162"/>
    </source>
</evidence>
<gene>
    <name evidence="14" type="primary">atpF</name>
    <name evidence="17" type="ORF">ACFFFR_09385</name>
</gene>
<evidence type="ECO:0000256" key="6">
    <source>
        <dbReference type="ARBA" id="ARBA00022692"/>
    </source>
</evidence>
<dbReference type="InterPro" id="IPR002146">
    <property type="entry name" value="ATP_synth_b/b'su_bac/chlpt"/>
</dbReference>
<dbReference type="Proteomes" id="UP001589862">
    <property type="component" value="Unassembled WGS sequence"/>
</dbReference>
<dbReference type="HAMAP" id="MF_01398">
    <property type="entry name" value="ATP_synth_b_bprime"/>
    <property type="match status" value="1"/>
</dbReference>
<keyword evidence="8 14" id="KW-1133">Transmembrane helix</keyword>
<dbReference type="EMBL" id="JBHLUB010000031">
    <property type="protein sequence ID" value="MFC0582587.1"/>
    <property type="molecule type" value="Genomic_DNA"/>
</dbReference>
<organism evidence="17 18">
    <name type="scientific">Micrococcoides hystricis</name>
    <dbReference type="NCBI Taxonomy" id="1572761"/>
    <lineage>
        <taxon>Bacteria</taxon>
        <taxon>Bacillati</taxon>
        <taxon>Actinomycetota</taxon>
        <taxon>Actinomycetes</taxon>
        <taxon>Micrococcales</taxon>
        <taxon>Micrococcaceae</taxon>
        <taxon>Micrococcoides</taxon>
    </lineage>
</organism>
<keyword evidence="18" id="KW-1185">Reference proteome</keyword>
<evidence type="ECO:0000256" key="12">
    <source>
        <dbReference type="ARBA" id="ARBA00025198"/>
    </source>
</evidence>
<comment type="similarity">
    <text evidence="2 14 15">Belongs to the ATPase B chain family.</text>
</comment>
<dbReference type="InterPro" id="IPR050059">
    <property type="entry name" value="ATP_synthase_B_chain"/>
</dbReference>
<evidence type="ECO:0000256" key="14">
    <source>
        <dbReference type="HAMAP-Rule" id="MF_01398"/>
    </source>
</evidence>
<dbReference type="SUPFAM" id="SSF81573">
    <property type="entry name" value="F1F0 ATP synthase subunit B, membrane domain"/>
    <property type="match status" value="1"/>
</dbReference>
<evidence type="ECO:0000256" key="15">
    <source>
        <dbReference type="RuleBase" id="RU003848"/>
    </source>
</evidence>
<accession>A0ABV6PDW1</accession>
<dbReference type="Gene3D" id="1.20.5.620">
    <property type="entry name" value="F1F0 ATP synthase subunit B, membrane domain"/>
    <property type="match status" value="1"/>
</dbReference>
<evidence type="ECO:0000256" key="7">
    <source>
        <dbReference type="ARBA" id="ARBA00022781"/>
    </source>
</evidence>
<evidence type="ECO:0000256" key="10">
    <source>
        <dbReference type="ARBA" id="ARBA00023136"/>
    </source>
</evidence>
<evidence type="ECO:0000256" key="11">
    <source>
        <dbReference type="ARBA" id="ARBA00023310"/>
    </source>
</evidence>
<keyword evidence="4 14" id="KW-1003">Cell membrane</keyword>
<evidence type="ECO:0000313" key="18">
    <source>
        <dbReference type="Proteomes" id="UP001589862"/>
    </source>
</evidence>
<keyword evidence="7 14" id="KW-0375">Hydrogen ion transport</keyword>
<keyword evidence="6 14" id="KW-0812">Transmembrane</keyword>
<keyword evidence="16" id="KW-0175">Coiled coil</keyword>
<proteinExistence type="inferred from homology"/>
<evidence type="ECO:0000256" key="2">
    <source>
        <dbReference type="ARBA" id="ARBA00005513"/>
    </source>
</evidence>
<evidence type="ECO:0000256" key="4">
    <source>
        <dbReference type="ARBA" id="ARBA00022475"/>
    </source>
</evidence>
<dbReference type="PANTHER" id="PTHR33445:SF1">
    <property type="entry name" value="ATP SYNTHASE SUBUNIT B"/>
    <property type="match status" value="1"/>
</dbReference>
<keyword evidence="3 14" id="KW-0813">Transport</keyword>
<protein>
    <recommendedName>
        <fullName evidence="14">ATP synthase subunit b</fullName>
    </recommendedName>
    <alternativeName>
        <fullName evidence="14">ATP synthase F(0) sector subunit b</fullName>
    </alternativeName>
    <alternativeName>
        <fullName evidence="14">ATPase subunit I</fullName>
    </alternativeName>
    <alternativeName>
        <fullName evidence="14">F-type ATPase subunit b</fullName>
        <shortName evidence="14">F-ATPase subunit b</shortName>
    </alternativeName>
</protein>
<feature type="coiled-coil region" evidence="16">
    <location>
        <begin position="47"/>
        <end position="99"/>
    </location>
</feature>
<name>A0ABV6PDW1_9MICC</name>
<dbReference type="NCBIfam" id="TIGR01144">
    <property type="entry name" value="ATP_synt_b"/>
    <property type="match status" value="1"/>
</dbReference>
<keyword evidence="11 14" id="KW-0066">ATP synthesis</keyword>
<dbReference type="InterPro" id="IPR005864">
    <property type="entry name" value="ATP_synth_F0_bsu_bac"/>
</dbReference>
<comment type="subunit">
    <text evidence="13 14">F-type ATPases have 2 components, F(1) - the catalytic core - and F(0) - the membrane proton channel. F(1) has five subunits: alpha(3), beta(3), gamma(1), delta(1), epsilon(1). F(0) has three main subunits: a(1), b(2) and c(10-14). The alpha and beta chains form an alternating ring which encloses part of the gamma chain. F(1) is attached to F(0) by a central stalk formed by the gamma and epsilon chains, while a peripheral stalk is formed by the delta and b chains.</text>
</comment>